<gene>
    <name evidence="3" type="primary">PEX4</name>
    <name evidence="3" type="ORF">MNAN1_001986</name>
</gene>
<dbReference type="CDD" id="cd23812">
    <property type="entry name" value="UBCc_ScPEX4-like"/>
    <property type="match status" value="1"/>
</dbReference>
<keyword evidence="1" id="KW-0833">Ubl conjugation pathway</keyword>
<proteinExistence type="predicted"/>
<dbReference type="Proteomes" id="UP001213623">
    <property type="component" value="Chromosome 3"/>
</dbReference>
<protein>
    <submittedName>
        <fullName evidence="3">E2 ubiquitin-conjugating enzyme</fullName>
        <ecNumber evidence="3">2.3.2.23</ecNumber>
    </submittedName>
</protein>
<keyword evidence="4" id="KW-1185">Reference proteome</keyword>
<evidence type="ECO:0000313" key="4">
    <source>
        <dbReference type="Proteomes" id="UP001213623"/>
    </source>
</evidence>
<dbReference type="PROSITE" id="PS50127">
    <property type="entry name" value="UBC_2"/>
    <property type="match status" value="1"/>
</dbReference>
<dbReference type="AlphaFoldDB" id="A0AAF0J2J9"/>
<dbReference type="PANTHER" id="PTHR24067">
    <property type="entry name" value="UBIQUITIN-CONJUGATING ENZYME E2"/>
    <property type="match status" value="1"/>
</dbReference>
<feature type="domain" description="UBC core" evidence="2">
    <location>
        <begin position="6"/>
        <end position="167"/>
    </location>
</feature>
<evidence type="ECO:0000313" key="3">
    <source>
        <dbReference type="EMBL" id="WFD26994.1"/>
    </source>
</evidence>
<reference evidence="3" key="1">
    <citation type="submission" date="2023-03" db="EMBL/GenBank/DDBJ databases">
        <title>Mating type loci evolution in Malassezia.</title>
        <authorList>
            <person name="Coelho M.A."/>
        </authorList>
    </citation>
    <scope>NUCLEOTIDE SEQUENCE</scope>
    <source>
        <strain evidence="3">CBS 9557</strain>
    </source>
</reference>
<keyword evidence="3" id="KW-0808">Transferase</keyword>
<dbReference type="SUPFAM" id="SSF54495">
    <property type="entry name" value="UBC-like"/>
    <property type="match status" value="1"/>
</dbReference>
<dbReference type="InterPro" id="IPR000608">
    <property type="entry name" value="UBC"/>
</dbReference>
<name>A0AAF0J2J9_9BASI</name>
<sequence length="168" mass="18825">MERASAATKRLAHELRALQKGDGTTDELIPELSPTNEDDLMHWRALLQPPSTGVYGGGRFEVDITVPDTYPIKPPTMRFRTRIFHPNVHWKVRRDADEETGEICLDVLQTQWSPAWTLHSACTAVLALLDGPEPNSPLNVDAANLLRTGDAVAYRSLCHMYTRLYAMA</sequence>
<evidence type="ECO:0000259" key="2">
    <source>
        <dbReference type="PROSITE" id="PS50127"/>
    </source>
</evidence>
<keyword evidence="3" id="KW-0012">Acyltransferase</keyword>
<dbReference type="EC" id="2.3.2.23" evidence="3"/>
<dbReference type="Gene3D" id="3.10.110.10">
    <property type="entry name" value="Ubiquitin Conjugating Enzyme"/>
    <property type="match status" value="1"/>
</dbReference>
<evidence type="ECO:0000256" key="1">
    <source>
        <dbReference type="ARBA" id="ARBA00022786"/>
    </source>
</evidence>
<accession>A0AAF0J2J9</accession>
<dbReference type="InterPro" id="IPR016135">
    <property type="entry name" value="UBQ-conjugating_enzyme/RWD"/>
</dbReference>
<dbReference type="GO" id="GO:0061631">
    <property type="term" value="F:ubiquitin conjugating enzyme activity"/>
    <property type="evidence" value="ECO:0007669"/>
    <property type="project" value="UniProtKB-EC"/>
</dbReference>
<dbReference type="Pfam" id="PF00179">
    <property type="entry name" value="UQ_con"/>
    <property type="match status" value="1"/>
</dbReference>
<organism evidence="3 4">
    <name type="scientific">Malassezia nana</name>
    <dbReference type="NCBI Taxonomy" id="180528"/>
    <lineage>
        <taxon>Eukaryota</taxon>
        <taxon>Fungi</taxon>
        <taxon>Dikarya</taxon>
        <taxon>Basidiomycota</taxon>
        <taxon>Ustilaginomycotina</taxon>
        <taxon>Malasseziomycetes</taxon>
        <taxon>Malasseziales</taxon>
        <taxon>Malasseziaceae</taxon>
        <taxon>Malassezia</taxon>
    </lineage>
</organism>
<dbReference type="EMBL" id="CP119894">
    <property type="protein sequence ID" value="WFD26994.1"/>
    <property type="molecule type" value="Genomic_DNA"/>
</dbReference>
<dbReference type="SMART" id="SM00212">
    <property type="entry name" value="UBCc"/>
    <property type="match status" value="1"/>
</dbReference>
<dbReference type="InterPro" id="IPR050113">
    <property type="entry name" value="Ub_conjugating_enzyme"/>
</dbReference>